<keyword evidence="2" id="KW-1185">Reference proteome</keyword>
<dbReference type="EMBL" id="JBEZFP010000036">
    <property type="protein sequence ID" value="MEU8135091.1"/>
    <property type="molecule type" value="Genomic_DNA"/>
</dbReference>
<accession>A0ABV3DH56</accession>
<protein>
    <submittedName>
        <fullName evidence="1">Uncharacterized protein</fullName>
    </submittedName>
</protein>
<dbReference type="Proteomes" id="UP001551482">
    <property type="component" value="Unassembled WGS sequence"/>
</dbReference>
<name>A0ABV3DH56_9ACTN</name>
<proteinExistence type="predicted"/>
<comment type="caution">
    <text evidence="1">The sequence shown here is derived from an EMBL/GenBank/DDBJ whole genome shotgun (WGS) entry which is preliminary data.</text>
</comment>
<sequence length="212" mass="22796">MPAHDREAAQARAVLLRVLDGFDAELADVEARVARLGSPAAAVSRTLAAAGIRDAWRAAPDPTDLFLDPTPVGWFTAQLAQARACLPAGPGEGFGPDASGRYTAPCLFDPHHAPAEVSALWQPSPQLLPRPVPCCAEDAARLAAGQPPRAREFATERGPRPLWACGDRIQVFWLLGHFTLAGWERLAAVFAHTALASPLNYVMTHQWSDDHD</sequence>
<evidence type="ECO:0000313" key="2">
    <source>
        <dbReference type="Proteomes" id="UP001551482"/>
    </source>
</evidence>
<evidence type="ECO:0000313" key="1">
    <source>
        <dbReference type="EMBL" id="MEU8135091.1"/>
    </source>
</evidence>
<reference evidence="1 2" key="1">
    <citation type="submission" date="2024-06" db="EMBL/GenBank/DDBJ databases">
        <title>The Natural Products Discovery Center: Release of the First 8490 Sequenced Strains for Exploring Actinobacteria Biosynthetic Diversity.</title>
        <authorList>
            <person name="Kalkreuter E."/>
            <person name="Kautsar S.A."/>
            <person name="Yang D."/>
            <person name="Bader C.D."/>
            <person name="Teijaro C.N."/>
            <person name="Fluegel L."/>
            <person name="Davis C.M."/>
            <person name="Simpson J.R."/>
            <person name="Lauterbach L."/>
            <person name="Steele A.D."/>
            <person name="Gui C."/>
            <person name="Meng S."/>
            <person name="Li G."/>
            <person name="Viehrig K."/>
            <person name="Ye F."/>
            <person name="Su P."/>
            <person name="Kiefer A.F."/>
            <person name="Nichols A."/>
            <person name="Cepeda A.J."/>
            <person name="Yan W."/>
            <person name="Fan B."/>
            <person name="Jiang Y."/>
            <person name="Adhikari A."/>
            <person name="Zheng C.-J."/>
            <person name="Schuster L."/>
            <person name="Cowan T.M."/>
            <person name="Smanski M.J."/>
            <person name="Chevrette M.G."/>
            <person name="De Carvalho L.P.S."/>
            <person name="Shen B."/>
        </authorList>
    </citation>
    <scope>NUCLEOTIDE SEQUENCE [LARGE SCALE GENOMIC DNA]</scope>
    <source>
        <strain evidence="1 2">NPDC048946</strain>
    </source>
</reference>
<dbReference type="RefSeq" id="WP_358354394.1">
    <property type="nucleotide sequence ID" value="NZ_JBEZFP010000036.1"/>
</dbReference>
<organism evidence="1 2">
    <name type="scientific">Streptodolium elevatio</name>
    <dbReference type="NCBI Taxonomy" id="3157996"/>
    <lineage>
        <taxon>Bacteria</taxon>
        <taxon>Bacillati</taxon>
        <taxon>Actinomycetota</taxon>
        <taxon>Actinomycetes</taxon>
        <taxon>Kitasatosporales</taxon>
        <taxon>Streptomycetaceae</taxon>
        <taxon>Streptodolium</taxon>
    </lineage>
</organism>
<gene>
    <name evidence="1" type="ORF">AB0C36_16425</name>
</gene>